<dbReference type="GO" id="GO:0016740">
    <property type="term" value="F:transferase activity"/>
    <property type="evidence" value="ECO:0007669"/>
    <property type="project" value="UniProtKB-KW"/>
</dbReference>
<evidence type="ECO:0000313" key="11">
    <source>
        <dbReference type="EMBL" id="KAB1441144.1"/>
    </source>
</evidence>
<keyword evidence="5" id="KW-0819">tRNA processing</keyword>
<dbReference type="InterPro" id="IPR027417">
    <property type="entry name" value="P-loop_NTPase"/>
</dbReference>
<evidence type="ECO:0000256" key="7">
    <source>
        <dbReference type="ARBA" id="ARBA00022741"/>
    </source>
</evidence>
<dbReference type="GO" id="GO:0005737">
    <property type="term" value="C:cytoplasm"/>
    <property type="evidence" value="ECO:0007669"/>
    <property type="project" value="UniProtKB-SubCell"/>
</dbReference>
<proteinExistence type="inferred from homology"/>
<dbReference type="Proteomes" id="UP000438699">
    <property type="component" value="Unassembled WGS sequence"/>
</dbReference>
<gene>
    <name evidence="11" type="primary">tsaE</name>
    <name evidence="11" type="ORF">F8A88_11975</name>
</gene>
<organism evidence="11 12">
    <name type="scientific">Pseudodesulfovibrio senegalensis</name>
    <dbReference type="NCBI Taxonomy" id="1721087"/>
    <lineage>
        <taxon>Bacteria</taxon>
        <taxon>Pseudomonadati</taxon>
        <taxon>Thermodesulfobacteriota</taxon>
        <taxon>Desulfovibrionia</taxon>
        <taxon>Desulfovibrionales</taxon>
        <taxon>Desulfovibrionaceae</taxon>
    </lineage>
</organism>
<keyword evidence="4" id="KW-0963">Cytoplasm</keyword>
<evidence type="ECO:0000256" key="1">
    <source>
        <dbReference type="ARBA" id="ARBA00004496"/>
    </source>
</evidence>
<evidence type="ECO:0000256" key="4">
    <source>
        <dbReference type="ARBA" id="ARBA00022490"/>
    </source>
</evidence>
<dbReference type="PANTHER" id="PTHR33540">
    <property type="entry name" value="TRNA THREONYLCARBAMOYLADENOSINE BIOSYNTHESIS PROTEIN TSAE"/>
    <property type="match status" value="1"/>
</dbReference>
<dbReference type="OrthoDB" id="9815896at2"/>
<reference evidence="11 12" key="1">
    <citation type="journal article" date="2017" name="Int. J. Syst. Evol. Microbiol.">
        <title>Desulfovibrio senegalensis sp. nov., a mesophilic sulfate reducer isolated from marine sediment.</title>
        <authorList>
            <person name="Thioye A."/>
            <person name="Gam Z.B.A."/>
            <person name="Mbengue M."/>
            <person name="Cayol J.L."/>
            <person name="Joseph-Bartoli M."/>
            <person name="Toure-Kane C."/>
            <person name="Labat M."/>
        </authorList>
    </citation>
    <scope>NUCLEOTIDE SEQUENCE [LARGE SCALE GENOMIC DNA]</scope>
    <source>
        <strain evidence="11 12">DSM 101509</strain>
    </source>
</reference>
<dbReference type="NCBIfam" id="TIGR00150">
    <property type="entry name" value="T6A_YjeE"/>
    <property type="match status" value="1"/>
</dbReference>
<keyword evidence="9" id="KW-0460">Magnesium</keyword>
<keyword evidence="11" id="KW-0808">Transferase</keyword>
<dbReference type="RefSeq" id="WP_151151399.1">
    <property type="nucleotide sequence ID" value="NZ_WAIE01000005.1"/>
</dbReference>
<accession>A0A6N6N0X8</accession>
<dbReference type="InterPro" id="IPR003442">
    <property type="entry name" value="T6A_TsaE"/>
</dbReference>
<name>A0A6N6N0X8_9BACT</name>
<dbReference type="AlphaFoldDB" id="A0A6N6N0X8"/>
<evidence type="ECO:0000256" key="6">
    <source>
        <dbReference type="ARBA" id="ARBA00022723"/>
    </source>
</evidence>
<keyword evidence="12" id="KW-1185">Reference proteome</keyword>
<dbReference type="GO" id="GO:0005524">
    <property type="term" value="F:ATP binding"/>
    <property type="evidence" value="ECO:0007669"/>
    <property type="project" value="UniProtKB-KW"/>
</dbReference>
<evidence type="ECO:0000256" key="10">
    <source>
        <dbReference type="ARBA" id="ARBA00032441"/>
    </source>
</evidence>
<sequence>MKLRLFLDSTENTLELGALLATMFRTVDICPALLLNGGLGSGKTTLVRGLVSALPGSEQADVSSPSFNIFNVYPTTPQVAHFDLYRLEGMPPDESLFEFLSDETTLTIIEWIKYLDRKHWPEQAICLEWTDLRQGRSLDIYTIGSKARPMLESHAPLLRKYTMESDLT</sequence>
<dbReference type="Gene3D" id="3.40.50.300">
    <property type="entry name" value="P-loop containing nucleotide triphosphate hydrolases"/>
    <property type="match status" value="1"/>
</dbReference>
<evidence type="ECO:0000256" key="3">
    <source>
        <dbReference type="ARBA" id="ARBA00019010"/>
    </source>
</evidence>
<comment type="caution">
    <text evidence="11">The sequence shown here is derived from an EMBL/GenBank/DDBJ whole genome shotgun (WGS) entry which is preliminary data.</text>
</comment>
<comment type="subcellular location">
    <subcellularLocation>
        <location evidence="1">Cytoplasm</location>
    </subcellularLocation>
</comment>
<evidence type="ECO:0000256" key="8">
    <source>
        <dbReference type="ARBA" id="ARBA00022840"/>
    </source>
</evidence>
<keyword evidence="8" id="KW-0067">ATP-binding</keyword>
<keyword evidence="7" id="KW-0547">Nucleotide-binding</keyword>
<evidence type="ECO:0000256" key="5">
    <source>
        <dbReference type="ARBA" id="ARBA00022694"/>
    </source>
</evidence>
<evidence type="ECO:0000256" key="2">
    <source>
        <dbReference type="ARBA" id="ARBA00007599"/>
    </source>
</evidence>
<keyword evidence="6" id="KW-0479">Metal-binding</keyword>
<dbReference type="GO" id="GO:0002949">
    <property type="term" value="P:tRNA threonylcarbamoyladenosine modification"/>
    <property type="evidence" value="ECO:0007669"/>
    <property type="project" value="InterPro"/>
</dbReference>
<dbReference type="Pfam" id="PF02367">
    <property type="entry name" value="TsaE"/>
    <property type="match status" value="1"/>
</dbReference>
<evidence type="ECO:0000313" key="12">
    <source>
        <dbReference type="Proteomes" id="UP000438699"/>
    </source>
</evidence>
<dbReference type="PANTHER" id="PTHR33540:SF2">
    <property type="entry name" value="TRNA THREONYLCARBAMOYLADENOSINE BIOSYNTHESIS PROTEIN TSAE"/>
    <property type="match status" value="1"/>
</dbReference>
<protein>
    <recommendedName>
        <fullName evidence="3">tRNA threonylcarbamoyladenosine biosynthesis protein TsaE</fullName>
    </recommendedName>
    <alternativeName>
        <fullName evidence="10">t(6)A37 threonylcarbamoyladenosine biosynthesis protein TsaE</fullName>
    </alternativeName>
</protein>
<dbReference type="SUPFAM" id="SSF52540">
    <property type="entry name" value="P-loop containing nucleoside triphosphate hydrolases"/>
    <property type="match status" value="1"/>
</dbReference>
<evidence type="ECO:0000256" key="9">
    <source>
        <dbReference type="ARBA" id="ARBA00022842"/>
    </source>
</evidence>
<dbReference type="GO" id="GO:0046872">
    <property type="term" value="F:metal ion binding"/>
    <property type="evidence" value="ECO:0007669"/>
    <property type="project" value="UniProtKB-KW"/>
</dbReference>
<dbReference type="EMBL" id="WAIE01000005">
    <property type="protein sequence ID" value="KAB1441144.1"/>
    <property type="molecule type" value="Genomic_DNA"/>
</dbReference>
<comment type="similarity">
    <text evidence="2">Belongs to the TsaE family.</text>
</comment>